<accession>A0ABY4WBG5</accession>
<feature type="region of interest" description="Disordered" evidence="5">
    <location>
        <begin position="288"/>
        <end position="315"/>
    </location>
</feature>
<keyword evidence="6" id="KW-0732">Signal</keyword>
<feature type="domain" description="Cytochrome c" evidence="7">
    <location>
        <begin position="199"/>
        <end position="286"/>
    </location>
</feature>
<dbReference type="Pfam" id="PF00034">
    <property type="entry name" value="Cytochrom_C"/>
    <property type="match status" value="1"/>
</dbReference>
<reference evidence="8" key="1">
    <citation type="submission" date="2022-06" db="EMBL/GenBank/DDBJ databases">
        <title>Genome sequencing of Brevibacillus sp. BB3-R1.</title>
        <authorList>
            <person name="Heo J."/>
            <person name="Lee D."/>
            <person name="Won M."/>
            <person name="Han B.-H."/>
            <person name="Hong S.-B."/>
            <person name="Kwon S.-W."/>
        </authorList>
    </citation>
    <scope>NUCLEOTIDE SEQUENCE</scope>
    <source>
        <strain evidence="8">BB3-R1</strain>
    </source>
</reference>
<evidence type="ECO:0000313" key="8">
    <source>
        <dbReference type="EMBL" id="USG64521.1"/>
    </source>
</evidence>
<keyword evidence="9" id="KW-1185">Reference proteome</keyword>
<organism evidence="8 9">
    <name type="scientific">Brevibacillus ruminantium</name>
    <dbReference type="NCBI Taxonomy" id="2950604"/>
    <lineage>
        <taxon>Bacteria</taxon>
        <taxon>Bacillati</taxon>
        <taxon>Bacillota</taxon>
        <taxon>Bacilli</taxon>
        <taxon>Bacillales</taxon>
        <taxon>Paenibacillaceae</taxon>
        <taxon>Brevibacillus</taxon>
    </lineage>
</organism>
<evidence type="ECO:0000313" key="9">
    <source>
        <dbReference type="Proteomes" id="UP001056500"/>
    </source>
</evidence>
<dbReference type="InterPro" id="IPR009056">
    <property type="entry name" value="Cyt_c-like_dom"/>
</dbReference>
<dbReference type="Pfam" id="PF21342">
    <property type="entry name" value="SoxA-TsdA_cyt-c"/>
    <property type="match status" value="1"/>
</dbReference>
<feature type="region of interest" description="Disordered" evidence="5">
    <location>
        <begin position="29"/>
        <end position="66"/>
    </location>
</feature>
<name>A0ABY4WBG5_9BACL</name>
<dbReference type="Gene3D" id="1.10.760.10">
    <property type="entry name" value="Cytochrome c-like domain"/>
    <property type="match status" value="2"/>
</dbReference>
<dbReference type="InterPro" id="IPR036909">
    <property type="entry name" value="Cyt_c-like_dom_sf"/>
</dbReference>
<evidence type="ECO:0000256" key="6">
    <source>
        <dbReference type="SAM" id="SignalP"/>
    </source>
</evidence>
<keyword evidence="1 4" id="KW-0349">Heme</keyword>
<dbReference type="SUPFAM" id="SSF46626">
    <property type="entry name" value="Cytochrome c"/>
    <property type="match status" value="2"/>
</dbReference>
<evidence type="ECO:0000256" key="2">
    <source>
        <dbReference type="ARBA" id="ARBA00022723"/>
    </source>
</evidence>
<dbReference type="InterPro" id="IPR051459">
    <property type="entry name" value="Cytochrome_c-type_DH"/>
</dbReference>
<dbReference type="Proteomes" id="UP001056500">
    <property type="component" value="Chromosome"/>
</dbReference>
<feature type="signal peptide" evidence="6">
    <location>
        <begin position="1"/>
        <end position="29"/>
    </location>
</feature>
<protein>
    <submittedName>
        <fullName evidence="8">C-type cytochrome</fullName>
    </submittedName>
</protein>
<feature type="chain" id="PRO_5047193918" evidence="6">
    <location>
        <begin position="30"/>
        <end position="315"/>
    </location>
</feature>
<dbReference type="PROSITE" id="PS51007">
    <property type="entry name" value="CYTC"/>
    <property type="match status" value="1"/>
</dbReference>
<dbReference type="EMBL" id="CP098755">
    <property type="protein sequence ID" value="USG64521.1"/>
    <property type="molecule type" value="Genomic_DNA"/>
</dbReference>
<dbReference type="RefSeq" id="WP_251871633.1">
    <property type="nucleotide sequence ID" value="NZ_CP098755.1"/>
</dbReference>
<evidence type="ECO:0000256" key="5">
    <source>
        <dbReference type="SAM" id="MobiDB-lite"/>
    </source>
</evidence>
<dbReference type="PANTHER" id="PTHR35008">
    <property type="entry name" value="BLL4482 PROTEIN-RELATED"/>
    <property type="match status" value="1"/>
</dbReference>
<evidence type="ECO:0000256" key="4">
    <source>
        <dbReference type="PROSITE-ProRule" id="PRU00433"/>
    </source>
</evidence>
<gene>
    <name evidence="8" type="ORF">NDK47_20575</name>
</gene>
<evidence type="ECO:0000259" key="7">
    <source>
        <dbReference type="PROSITE" id="PS51007"/>
    </source>
</evidence>
<keyword evidence="2 4" id="KW-0479">Metal-binding</keyword>
<sequence length="315" mass="33363">MANQMTMKKRLLLLTAALLVVAGCASQTAGPPAGNGEKTAAVEKTSSQQDAAAMSAEPSGLQDYKPPSMNDVPEGPLGEAITYGHKLINETNVALPDYVGNKLSCTSCHGNAGLDATSPLTGVAAVYPQYIPRSGKVLTIEDRINGCFVRSMNGQPLPYNSDEMRAMVAYLSYISTDVPVGTKERPWVVKNSLKEVPTPNVENGERLYMQSCIQCHAADGSGTGANSGPALWGDNSFNIGAGMGRISTAAGYIKRNMPLGEMGGVKQGTLTDQEAADLAAYILSFPRPDFEDKANDWPAGNAPKDVPYELNSQKQ</sequence>
<evidence type="ECO:0000256" key="3">
    <source>
        <dbReference type="ARBA" id="ARBA00023004"/>
    </source>
</evidence>
<proteinExistence type="predicted"/>
<evidence type="ECO:0000256" key="1">
    <source>
        <dbReference type="ARBA" id="ARBA00022617"/>
    </source>
</evidence>
<dbReference type="PANTHER" id="PTHR35008:SF4">
    <property type="entry name" value="BLL4482 PROTEIN"/>
    <property type="match status" value="1"/>
</dbReference>
<keyword evidence="3 4" id="KW-0408">Iron</keyword>